<feature type="transmembrane region" description="Helical" evidence="1">
    <location>
        <begin position="85"/>
        <end position="107"/>
    </location>
</feature>
<dbReference type="Proteomes" id="UP000784294">
    <property type="component" value="Unassembled WGS sequence"/>
</dbReference>
<dbReference type="AlphaFoldDB" id="A0A3S5ADB3"/>
<reference evidence="2" key="1">
    <citation type="submission" date="2018-11" db="EMBL/GenBank/DDBJ databases">
        <authorList>
            <consortium name="Pathogen Informatics"/>
        </authorList>
    </citation>
    <scope>NUCLEOTIDE SEQUENCE</scope>
</reference>
<keyword evidence="1" id="KW-0472">Membrane</keyword>
<organism evidence="2 3">
    <name type="scientific">Protopolystoma xenopodis</name>
    <dbReference type="NCBI Taxonomy" id="117903"/>
    <lineage>
        <taxon>Eukaryota</taxon>
        <taxon>Metazoa</taxon>
        <taxon>Spiralia</taxon>
        <taxon>Lophotrochozoa</taxon>
        <taxon>Platyhelminthes</taxon>
        <taxon>Monogenea</taxon>
        <taxon>Polyopisthocotylea</taxon>
        <taxon>Polystomatidea</taxon>
        <taxon>Polystomatidae</taxon>
        <taxon>Protopolystoma</taxon>
    </lineage>
</organism>
<sequence>MPRVRVLRCIRPLTRDRLVTGQYVGDPMASGSSNSFGYLDDSSVPKEATFAIVRRPTVGPSSDHVMTCRRGKHFSWFGSCRPVKITLNLISLAVPQICTAFVTWSAFTQYQLSP</sequence>
<accession>A0A3S5ADB3</accession>
<evidence type="ECO:0000313" key="3">
    <source>
        <dbReference type="Proteomes" id="UP000784294"/>
    </source>
</evidence>
<keyword evidence="1" id="KW-1133">Transmembrane helix</keyword>
<evidence type="ECO:0000256" key="1">
    <source>
        <dbReference type="SAM" id="Phobius"/>
    </source>
</evidence>
<comment type="caution">
    <text evidence="2">The sequence shown here is derived from an EMBL/GenBank/DDBJ whole genome shotgun (WGS) entry which is preliminary data.</text>
</comment>
<evidence type="ECO:0000313" key="2">
    <source>
        <dbReference type="EMBL" id="VEL20979.1"/>
    </source>
</evidence>
<proteinExistence type="predicted"/>
<name>A0A3S5ADB3_9PLAT</name>
<protein>
    <submittedName>
        <fullName evidence="2">Uncharacterized protein</fullName>
    </submittedName>
</protein>
<gene>
    <name evidence="2" type="ORF">PXEA_LOCUS14419</name>
</gene>
<keyword evidence="1" id="KW-0812">Transmembrane</keyword>
<keyword evidence="3" id="KW-1185">Reference proteome</keyword>
<dbReference type="EMBL" id="CAAALY010048938">
    <property type="protein sequence ID" value="VEL20979.1"/>
    <property type="molecule type" value="Genomic_DNA"/>
</dbReference>